<dbReference type="EMBL" id="CP061854">
    <property type="protein sequence ID" value="QOD56431.1"/>
    <property type="molecule type" value="Genomic_DNA"/>
</dbReference>
<reference evidence="1 2" key="1">
    <citation type="submission" date="2020-09" db="EMBL/GenBank/DDBJ databases">
        <title>Complete, closed and curated genome sequences of Photobacterium damselae subsp. piscicida isolates from Australia indicate localised evolution and additional plasmid-borne pathogenicity mechanisms.</title>
        <authorList>
            <person name="Baseggio L."/>
            <person name="Silayeva O."/>
            <person name="Buller N."/>
            <person name="Landos M."/>
            <person name="Engelstaedter J."/>
            <person name="Barnes A.C."/>
        </authorList>
    </citation>
    <scope>NUCLEOTIDE SEQUENCE [LARGE SCALE GENOMIC DNA]</scope>
    <source>
        <strain evidence="1 2">AS-16-0540-1</strain>
    </source>
</reference>
<accession>A0A7L8A3F5</accession>
<evidence type="ECO:0000313" key="2">
    <source>
        <dbReference type="Proteomes" id="UP000516656"/>
    </source>
</evidence>
<dbReference type="Proteomes" id="UP000516656">
    <property type="component" value="Chromosome 1"/>
</dbReference>
<sequence>MESPPKIKLESGKEKSKKLRIVRKEKAALLWETPLSKIGSLLSALHQ</sequence>
<dbReference type="RefSeq" id="WP_181314643.1">
    <property type="nucleotide sequence ID" value="NZ_CP061861.1"/>
</dbReference>
<dbReference type="AlphaFoldDB" id="A0A7L8A3F5"/>
<name>A0A7L8A3F5_PHODP</name>
<gene>
    <name evidence="1" type="ORF">IC627_14900</name>
</gene>
<proteinExistence type="predicted"/>
<protein>
    <submittedName>
        <fullName evidence="1">Uncharacterized protein</fullName>
    </submittedName>
</protein>
<organism evidence="1 2">
    <name type="scientific">Photobacterium damsela subsp. piscicida</name>
    <name type="common">Pasteurella piscicida</name>
    <dbReference type="NCBI Taxonomy" id="38294"/>
    <lineage>
        <taxon>Bacteria</taxon>
        <taxon>Pseudomonadati</taxon>
        <taxon>Pseudomonadota</taxon>
        <taxon>Gammaproteobacteria</taxon>
        <taxon>Vibrionales</taxon>
        <taxon>Vibrionaceae</taxon>
        <taxon>Photobacterium</taxon>
    </lineage>
</organism>
<evidence type="ECO:0000313" key="1">
    <source>
        <dbReference type="EMBL" id="QOD56431.1"/>
    </source>
</evidence>